<dbReference type="Proteomes" id="UP000001542">
    <property type="component" value="Unassembled WGS sequence"/>
</dbReference>
<evidence type="ECO:0000256" key="6">
    <source>
        <dbReference type="ARBA" id="ARBA00022729"/>
    </source>
</evidence>
<keyword evidence="13" id="KW-1015">Disulfide bond</keyword>
<name>A2G0X8_TRIV3</name>
<dbReference type="EC" id="2.7.10.1" evidence="2"/>
<reference evidence="17" key="2">
    <citation type="journal article" date="2007" name="Science">
        <title>Draft genome sequence of the sexually transmitted pathogen Trichomonas vaginalis.</title>
        <authorList>
            <person name="Carlton J.M."/>
            <person name="Hirt R.P."/>
            <person name="Silva J.C."/>
            <person name="Delcher A.L."/>
            <person name="Schatz M."/>
            <person name="Zhao Q."/>
            <person name="Wortman J.R."/>
            <person name="Bidwell S.L."/>
            <person name="Alsmark U.C.M."/>
            <person name="Besteiro S."/>
            <person name="Sicheritz-Ponten T."/>
            <person name="Noel C.J."/>
            <person name="Dacks J.B."/>
            <person name="Foster P.G."/>
            <person name="Simillion C."/>
            <person name="Van de Peer Y."/>
            <person name="Miranda-Saavedra D."/>
            <person name="Barton G.J."/>
            <person name="Westrop G.D."/>
            <person name="Mueller S."/>
            <person name="Dessi D."/>
            <person name="Fiori P.L."/>
            <person name="Ren Q."/>
            <person name="Paulsen I."/>
            <person name="Zhang H."/>
            <person name="Bastida-Corcuera F.D."/>
            <person name="Simoes-Barbosa A."/>
            <person name="Brown M.T."/>
            <person name="Hayes R.D."/>
            <person name="Mukherjee M."/>
            <person name="Okumura C.Y."/>
            <person name="Schneider R."/>
            <person name="Smith A.J."/>
            <person name="Vanacova S."/>
            <person name="Villalvazo M."/>
            <person name="Haas B.J."/>
            <person name="Pertea M."/>
            <person name="Feldblyum T.V."/>
            <person name="Utterback T.R."/>
            <person name="Shu C.L."/>
            <person name="Osoegawa K."/>
            <person name="de Jong P.J."/>
            <person name="Hrdy I."/>
            <person name="Horvathova L."/>
            <person name="Zubacova Z."/>
            <person name="Dolezal P."/>
            <person name="Malik S.B."/>
            <person name="Logsdon J.M. Jr."/>
            <person name="Henze K."/>
            <person name="Gupta A."/>
            <person name="Wang C.C."/>
            <person name="Dunne R.L."/>
            <person name="Upcroft J.A."/>
            <person name="Upcroft P."/>
            <person name="White O."/>
            <person name="Salzberg S.L."/>
            <person name="Tang P."/>
            <person name="Chiu C.-H."/>
            <person name="Lee Y.-S."/>
            <person name="Embley T.M."/>
            <person name="Coombs G.H."/>
            <person name="Mottram J.C."/>
            <person name="Tachezy J."/>
            <person name="Fraser-Liggett C.M."/>
            <person name="Johnson P.J."/>
        </authorList>
    </citation>
    <scope>NUCLEOTIDE SEQUENCE [LARGE SCALE GENOMIC DNA]</scope>
    <source>
        <strain evidence="17">G3</strain>
    </source>
</reference>
<evidence type="ECO:0000256" key="14">
    <source>
        <dbReference type="ARBA" id="ARBA00023170"/>
    </source>
</evidence>
<evidence type="ECO:0000256" key="5">
    <source>
        <dbReference type="ARBA" id="ARBA00022692"/>
    </source>
</evidence>
<organism evidence="17 18">
    <name type="scientific">Trichomonas vaginalis (strain ATCC PRA-98 / G3)</name>
    <dbReference type="NCBI Taxonomy" id="412133"/>
    <lineage>
        <taxon>Eukaryota</taxon>
        <taxon>Metamonada</taxon>
        <taxon>Parabasalia</taxon>
        <taxon>Trichomonadida</taxon>
        <taxon>Trichomonadidae</taxon>
        <taxon>Trichomonas</taxon>
    </lineage>
</organism>
<keyword evidence="5" id="KW-0812">Transmembrane</keyword>
<protein>
    <recommendedName>
        <fullName evidence="2">receptor protein-tyrosine kinase</fullName>
        <ecNumber evidence="2">2.7.10.1</ecNumber>
    </recommendedName>
</protein>
<keyword evidence="7" id="KW-0547">Nucleotide-binding</keyword>
<evidence type="ECO:0000256" key="13">
    <source>
        <dbReference type="ARBA" id="ARBA00023157"/>
    </source>
</evidence>
<keyword evidence="14" id="KW-0675">Receptor</keyword>
<dbReference type="GO" id="GO:0005524">
    <property type="term" value="F:ATP binding"/>
    <property type="evidence" value="ECO:0007669"/>
    <property type="project" value="UniProtKB-KW"/>
</dbReference>
<keyword evidence="6" id="KW-0732">Signal</keyword>
<dbReference type="AlphaFoldDB" id="A2G0X8"/>
<dbReference type="InterPro" id="IPR055163">
    <property type="entry name" value="ALK/LTK-like_GRD"/>
</dbReference>
<keyword evidence="10" id="KW-1133">Transmembrane helix</keyword>
<dbReference type="GO" id="GO:0005886">
    <property type="term" value="C:plasma membrane"/>
    <property type="evidence" value="ECO:0007669"/>
    <property type="project" value="UniProtKB-SubCell"/>
</dbReference>
<keyword evidence="12" id="KW-0829">Tyrosine-protein kinase</keyword>
<evidence type="ECO:0000256" key="10">
    <source>
        <dbReference type="ARBA" id="ARBA00022989"/>
    </source>
</evidence>
<dbReference type="GO" id="GO:0004714">
    <property type="term" value="F:transmembrane receptor protein tyrosine kinase activity"/>
    <property type="evidence" value="ECO:0007669"/>
    <property type="project" value="UniProtKB-EC"/>
</dbReference>
<evidence type="ECO:0000256" key="7">
    <source>
        <dbReference type="ARBA" id="ARBA00022741"/>
    </source>
</evidence>
<dbReference type="InParanoid" id="A2G0X8"/>
<evidence type="ECO:0000256" key="15">
    <source>
        <dbReference type="ARBA" id="ARBA00023180"/>
    </source>
</evidence>
<keyword evidence="11" id="KW-0472">Membrane</keyword>
<evidence type="ECO:0000256" key="9">
    <source>
        <dbReference type="ARBA" id="ARBA00022840"/>
    </source>
</evidence>
<evidence type="ECO:0000259" key="16">
    <source>
        <dbReference type="Pfam" id="PF12810"/>
    </source>
</evidence>
<keyword evidence="18" id="KW-1185">Reference proteome</keyword>
<dbReference type="VEuPathDB" id="TrichDB:TVAG_195570"/>
<dbReference type="Pfam" id="PF12810">
    <property type="entry name" value="ALK_LTK_GRD"/>
    <property type="match status" value="1"/>
</dbReference>
<evidence type="ECO:0000313" key="18">
    <source>
        <dbReference type="Proteomes" id="UP000001542"/>
    </source>
</evidence>
<proteinExistence type="predicted"/>
<keyword evidence="4" id="KW-0808">Transferase</keyword>
<keyword evidence="3" id="KW-1003">Cell membrane</keyword>
<gene>
    <name evidence="17" type="ORF">TVAG_195570</name>
</gene>
<sequence length="312" mass="33096">RYSYESKLEFEYNSSNYYESKPYHIELNSGYYLFELWGCSSGYENGNENYRVSNGAYVKGYLKLNTKRDFYLHVCSQGKASMSNYSYGGGGPGQFGGGGASDIRLLPGDYANFTSLKSRIIVAAGAGGPDTGDLGGPAGSLEGFNSNNNHGNGGTQTSGGRGYVNGSFGKGGGNPNRIDALGNGSGGSGYFGGGSSTIINDYGGGGGSSFISGYPGCVAITEDSTENSIKFRTGDFTSIHYSGLKFEDPIMIDGKSQMPSPNGTNETGHSGNGFIRIIKYPIISDTCIQNIYRINLFSFILEFSIFILSTDS</sequence>
<keyword evidence="9" id="KW-0067">ATP-binding</keyword>
<comment type="subcellular location">
    <subcellularLocation>
        <location evidence="1">Cell membrane</location>
        <topology evidence="1">Single-pass type I membrane protein</topology>
    </subcellularLocation>
</comment>
<keyword evidence="15" id="KW-0325">Glycoprotein</keyword>
<evidence type="ECO:0000256" key="2">
    <source>
        <dbReference type="ARBA" id="ARBA00011902"/>
    </source>
</evidence>
<dbReference type="EMBL" id="DS114225">
    <property type="protein sequence ID" value="EAX89181.1"/>
    <property type="molecule type" value="Genomic_DNA"/>
</dbReference>
<reference evidence="17" key="1">
    <citation type="submission" date="2006-10" db="EMBL/GenBank/DDBJ databases">
        <authorList>
            <person name="Amadeo P."/>
            <person name="Zhao Q."/>
            <person name="Wortman J."/>
            <person name="Fraser-Liggett C."/>
            <person name="Carlton J."/>
        </authorList>
    </citation>
    <scope>NUCLEOTIDE SEQUENCE</scope>
    <source>
        <strain evidence="17">G3</strain>
    </source>
</reference>
<feature type="non-terminal residue" evidence="17">
    <location>
        <position position="1"/>
    </location>
</feature>
<evidence type="ECO:0000256" key="4">
    <source>
        <dbReference type="ARBA" id="ARBA00022679"/>
    </source>
</evidence>
<evidence type="ECO:0000256" key="1">
    <source>
        <dbReference type="ARBA" id="ARBA00004251"/>
    </source>
</evidence>
<evidence type="ECO:0000256" key="3">
    <source>
        <dbReference type="ARBA" id="ARBA00022475"/>
    </source>
</evidence>
<dbReference type="KEGG" id="tva:4746849"/>
<dbReference type="VEuPathDB" id="TrichDB:TVAGG3_0636680"/>
<feature type="domain" description="ALK/LTK-like glycine-rich" evidence="16">
    <location>
        <begin position="23"/>
        <end position="278"/>
    </location>
</feature>
<evidence type="ECO:0000256" key="8">
    <source>
        <dbReference type="ARBA" id="ARBA00022777"/>
    </source>
</evidence>
<evidence type="ECO:0000256" key="11">
    <source>
        <dbReference type="ARBA" id="ARBA00023136"/>
    </source>
</evidence>
<evidence type="ECO:0000256" key="12">
    <source>
        <dbReference type="ARBA" id="ARBA00023137"/>
    </source>
</evidence>
<evidence type="ECO:0000313" key="17">
    <source>
        <dbReference type="EMBL" id="EAX89181.1"/>
    </source>
</evidence>
<accession>A2G0X8</accession>
<keyword evidence="8" id="KW-0418">Kinase</keyword>